<evidence type="ECO:0000259" key="1">
    <source>
        <dbReference type="PROSITE" id="PS51471"/>
    </source>
</evidence>
<dbReference type="InterPro" id="IPR026992">
    <property type="entry name" value="DIOX_N"/>
</dbReference>
<name>A0A382MYN6_9ZZZZ</name>
<dbReference type="Gene3D" id="2.60.120.330">
    <property type="entry name" value="B-lactam Antibiotic, Isopenicillin N Synthase, Chain"/>
    <property type="match status" value="1"/>
</dbReference>
<dbReference type="Pfam" id="PF14226">
    <property type="entry name" value="DIOX_N"/>
    <property type="match status" value="1"/>
</dbReference>
<dbReference type="PANTHER" id="PTHR47990">
    <property type="entry name" value="2-OXOGLUTARATE (2OG) AND FE(II)-DEPENDENT OXYGENASE SUPERFAMILY PROTEIN-RELATED"/>
    <property type="match status" value="1"/>
</dbReference>
<sequence>MPVTVKHPAFPTIDLASAEKEIVAALDSAFSEVGFCICNNAYLDPEIREAAFVASRAFHKLPESVKNSYAINSAHRGYISPKSSTSRTSSVAKVQRPNTSESFMLMHEVLENDPRLGKPLQGPNQWPQEVPGFQDKMTAYWQDVNCTARKLAKLCLKALGIEIGLYEAWFRQPTEFLRLLHYWPESMNEPEDSFGSAPHTDHGFLTLLVQDRVGGLEVKVQDGSWVEVTATPDQIIVNTADWLAHLSGGRWRSSPHRVKNRSGHHRYSLAYFFDPCMEAEAVPVTGDGEPLVYSDYLLSRFNTNYSYREGR</sequence>
<dbReference type="PROSITE" id="PS51471">
    <property type="entry name" value="FE2OG_OXY"/>
    <property type="match status" value="1"/>
</dbReference>
<dbReference type="InterPro" id="IPR044861">
    <property type="entry name" value="IPNS-like_FE2OG_OXY"/>
</dbReference>
<dbReference type="InterPro" id="IPR050231">
    <property type="entry name" value="Iron_ascorbate_oxido_reductase"/>
</dbReference>
<dbReference type="AlphaFoldDB" id="A0A382MYN6"/>
<organism evidence="2">
    <name type="scientific">marine metagenome</name>
    <dbReference type="NCBI Taxonomy" id="408172"/>
    <lineage>
        <taxon>unclassified sequences</taxon>
        <taxon>metagenomes</taxon>
        <taxon>ecological metagenomes</taxon>
    </lineage>
</organism>
<protein>
    <recommendedName>
        <fullName evidence="1">Fe2OG dioxygenase domain-containing protein</fullName>
    </recommendedName>
</protein>
<feature type="domain" description="Fe2OG dioxygenase" evidence="1">
    <location>
        <begin position="173"/>
        <end position="275"/>
    </location>
</feature>
<reference evidence="2" key="1">
    <citation type="submission" date="2018-05" db="EMBL/GenBank/DDBJ databases">
        <authorList>
            <person name="Lanie J.A."/>
            <person name="Ng W.-L."/>
            <person name="Kazmierczak K.M."/>
            <person name="Andrzejewski T.M."/>
            <person name="Davidsen T.M."/>
            <person name="Wayne K.J."/>
            <person name="Tettelin H."/>
            <person name="Glass J.I."/>
            <person name="Rusch D."/>
            <person name="Podicherti R."/>
            <person name="Tsui H.-C.T."/>
            <person name="Winkler M.E."/>
        </authorList>
    </citation>
    <scope>NUCLEOTIDE SEQUENCE</scope>
</reference>
<gene>
    <name evidence="2" type="ORF">METZ01_LOCUS305285</name>
</gene>
<dbReference type="Pfam" id="PF03171">
    <property type="entry name" value="2OG-FeII_Oxy"/>
    <property type="match status" value="1"/>
</dbReference>
<dbReference type="EMBL" id="UINC01095950">
    <property type="protein sequence ID" value="SVC52431.1"/>
    <property type="molecule type" value="Genomic_DNA"/>
</dbReference>
<dbReference type="InterPro" id="IPR027443">
    <property type="entry name" value="IPNS-like_sf"/>
</dbReference>
<evidence type="ECO:0000313" key="2">
    <source>
        <dbReference type="EMBL" id="SVC52431.1"/>
    </source>
</evidence>
<dbReference type="InterPro" id="IPR005123">
    <property type="entry name" value="Oxoglu/Fe-dep_dioxygenase_dom"/>
</dbReference>
<dbReference type="SUPFAM" id="SSF51197">
    <property type="entry name" value="Clavaminate synthase-like"/>
    <property type="match status" value="1"/>
</dbReference>
<accession>A0A382MYN6</accession>
<proteinExistence type="predicted"/>